<dbReference type="Proteomes" id="UP000198407">
    <property type="component" value="Unassembled WGS sequence"/>
</dbReference>
<evidence type="ECO:0000256" key="1">
    <source>
        <dbReference type="ARBA" id="ARBA00010426"/>
    </source>
</evidence>
<dbReference type="Gene3D" id="3.20.20.30">
    <property type="entry name" value="Luciferase-like domain"/>
    <property type="match status" value="1"/>
</dbReference>
<dbReference type="STRING" id="1215104.GCA_000730585_02206"/>
<reference evidence="7" key="1">
    <citation type="submission" date="2017-06" db="EMBL/GenBank/DDBJ databases">
        <authorList>
            <person name="Varghese N."/>
            <person name="Submissions S."/>
        </authorList>
    </citation>
    <scope>NUCLEOTIDE SEQUENCE [LARGE SCALE GENOMIC DNA]</scope>
    <source>
        <strain evidence="7">DSM 22348</strain>
    </source>
</reference>
<dbReference type="PANTHER" id="PTHR30137:SF16">
    <property type="entry name" value="BLL0895 PROTEIN"/>
    <property type="match status" value="1"/>
</dbReference>
<dbReference type="GO" id="GO:0004497">
    <property type="term" value="F:monooxygenase activity"/>
    <property type="evidence" value="ECO:0007669"/>
    <property type="project" value="UniProtKB-KW"/>
</dbReference>
<dbReference type="SUPFAM" id="SSF51679">
    <property type="entry name" value="Bacterial luciferase-like"/>
    <property type="match status" value="1"/>
</dbReference>
<evidence type="ECO:0000256" key="2">
    <source>
        <dbReference type="ARBA" id="ARBA00022630"/>
    </source>
</evidence>
<keyword evidence="7" id="KW-1185">Reference proteome</keyword>
<organism evidence="6 7">
    <name type="scientific">Pseudomonas japonica</name>
    <dbReference type="NCBI Taxonomy" id="256466"/>
    <lineage>
        <taxon>Bacteria</taxon>
        <taxon>Pseudomonadati</taxon>
        <taxon>Pseudomonadota</taxon>
        <taxon>Gammaproteobacteria</taxon>
        <taxon>Pseudomonadales</taxon>
        <taxon>Pseudomonadaceae</taxon>
        <taxon>Pseudomonas</taxon>
    </lineage>
</organism>
<keyword evidence="2" id="KW-0285">Flavoprotein</keyword>
<dbReference type="PANTHER" id="PTHR30137">
    <property type="entry name" value="LUCIFERASE-LIKE MONOOXYGENASE"/>
    <property type="match status" value="1"/>
</dbReference>
<keyword evidence="4 6" id="KW-0503">Monooxygenase</keyword>
<dbReference type="Pfam" id="PF00296">
    <property type="entry name" value="Bac_luciferase"/>
    <property type="match status" value="1"/>
</dbReference>
<dbReference type="InterPro" id="IPR011251">
    <property type="entry name" value="Luciferase-like_dom"/>
</dbReference>
<dbReference type="OrthoDB" id="7903015at2"/>
<feature type="domain" description="Luciferase-like" evidence="5">
    <location>
        <begin position="1"/>
        <end position="320"/>
    </location>
</feature>
<name>A0A239GM28_9PSED</name>
<evidence type="ECO:0000259" key="5">
    <source>
        <dbReference type="Pfam" id="PF00296"/>
    </source>
</evidence>
<evidence type="ECO:0000256" key="4">
    <source>
        <dbReference type="ARBA" id="ARBA00023033"/>
    </source>
</evidence>
<proteinExistence type="inferred from homology"/>
<gene>
    <name evidence="6" type="ORF">SAMN05444352_11334</name>
</gene>
<sequence length="372" mass="42335">MKLAMFMQPLHHKGWDYHEMYDQDIACVVHADQVGYDEMWIGEHTSQRTEPITNALQFMSALIPLTQRIKLCTGVLNLPHHHPARIAADAAMFDHMSRGRFIMGIGPGGLASDFEVYGSNGKDRGRMMVECYEMIRKIWSSNAPYQFSGEFFDVSLVNTVNHELEIGYMPKPFQHPFPRPATTAMSPFSGTAKLAGSKDWDLMSANFNPTATVASHWQAYLKGAEEAGHQADPRNWRVARSVFVADSRAQAEDYLADPNCTLRRYFEYMIDNLASNNYMQIFKTRPDMTDAEVTVDHCIREMVIYGDADSVVDQLVAFSERTGPFGTLMTTFHEWDDEALWRRSMELTAREVMPRLSRYMQPRLDAAMAVSA</sequence>
<evidence type="ECO:0000256" key="3">
    <source>
        <dbReference type="ARBA" id="ARBA00023002"/>
    </source>
</evidence>
<protein>
    <submittedName>
        <fullName evidence="6">Flavin-dependent oxidoreductase, luciferase family (Includes alkanesulfonate monooxygenase SsuD and methylene tetrahydromethanopterin reductase)</fullName>
    </submittedName>
</protein>
<dbReference type="InterPro" id="IPR050766">
    <property type="entry name" value="Bact_Lucif_Oxidored"/>
</dbReference>
<evidence type="ECO:0000313" key="6">
    <source>
        <dbReference type="EMBL" id="SNS69553.1"/>
    </source>
</evidence>
<dbReference type="EMBL" id="FZOL01000013">
    <property type="protein sequence ID" value="SNS69553.1"/>
    <property type="molecule type" value="Genomic_DNA"/>
</dbReference>
<keyword evidence="3" id="KW-0560">Oxidoreductase</keyword>
<dbReference type="InterPro" id="IPR036661">
    <property type="entry name" value="Luciferase-like_sf"/>
</dbReference>
<accession>A0A239GM28</accession>
<dbReference type="GO" id="GO:0005829">
    <property type="term" value="C:cytosol"/>
    <property type="evidence" value="ECO:0007669"/>
    <property type="project" value="TreeGrafter"/>
</dbReference>
<dbReference type="AlphaFoldDB" id="A0A239GM28"/>
<dbReference type="GO" id="GO:0016705">
    <property type="term" value="F:oxidoreductase activity, acting on paired donors, with incorporation or reduction of molecular oxygen"/>
    <property type="evidence" value="ECO:0007669"/>
    <property type="project" value="InterPro"/>
</dbReference>
<evidence type="ECO:0000313" key="7">
    <source>
        <dbReference type="Proteomes" id="UP000198407"/>
    </source>
</evidence>
<dbReference type="RefSeq" id="WP_042126325.1">
    <property type="nucleotide sequence ID" value="NZ_FZOL01000013.1"/>
</dbReference>
<comment type="similarity">
    <text evidence="1">Belongs to the bacterial luciferase oxidoreductase family.</text>
</comment>